<dbReference type="PANTHER" id="PTHR37781">
    <property type="entry name" value="TFIIH COMPLEX SUBUNIT"/>
    <property type="match status" value="1"/>
</dbReference>
<dbReference type="InterPro" id="IPR031349">
    <property type="entry name" value="Tfb6"/>
</dbReference>
<dbReference type="EMBL" id="ML994658">
    <property type="protein sequence ID" value="KAF2180396.1"/>
    <property type="molecule type" value="Genomic_DNA"/>
</dbReference>
<evidence type="ECO:0000313" key="3">
    <source>
        <dbReference type="Proteomes" id="UP000800200"/>
    </source>
</evidence>
<sequence length="258" mass="28395">MSSTNPSNSFVQPDLPTPPASSVASTTANPLPRPRTHPLKPGGAKESELICYLDQSIRTTNGKFGRRMFKDKDLGELRKYHSFREAAKDIAGIIDVVWVSGTPTIQVAYLLSIALLITDFLPELPPSPRATLRLLDKMDHAFSSLLQGKDIDAGEQLPGFENGWRVSMTEKVRLKSLVDRTRLIVVEALSEDRKVEEDDEVETEEEEMDDGVGVGNGNGLGDMEEDEEEWGIGKVYERTIGELGELLGGEPIGIITED</sequence>
<feature type="region of interest" description="Disordered" evidence="1">
    <location>
        <begin position="194"/>
        <end position="224"/>
    </location>
</feature>
<feature type="compositionally biased region" description="Acidic residues" evidence="1">
    <location>
        <begin position="197"/>
        <end position="210"/>
    </location>
</feature>
<accession>A0A6A6DRW8</accession>
<keyword evidence="3" id="KW-1185">Reference proteome</keyword>
<feature type="compositionally biased region" description="Polar residues" evidence="1">
    <location>
        <begin position="1"/>
        <end position="11"/>
    </location>
</feature>
<feature type="compositionally biased region" description="Polar residues" evidence="1">
    <location>
        <begin position="20"/>
        <end position="29"/>
    </location>
</feature>
<organism evidence="2 3">
    <name type="scientific">Zopfia rhizophila CBS 207.26</name>
    <dbReference type="NCBI Taxonomy" id="1314779"/>
    <lineage>
        <taxon>Eukaryota</taxon>
        <taxon>Fungi</taxon>
        <taxon>Dikarya</taxon>
        <taxon>Ascomycota</taxon>
        <taxon>Pezizomycotina</taxon>
        <taxon>Dothideomycetes</taxon>
        <taxon>Dothideomycetes incertae sedis</taxon>
        <taxon>Zopfiaceae</taxon>
        <taxon>Zopfia</taxon>
    </lineage>
</organism>
<protein>
    <submittedName>
        <fullName evidence="2">Uncharacterized protein</fullName>
    </submittedName>
</protein>
<dbReference type="GO" id="GO:0005675">
    <property type="term" value="C:transcription factor TFIIH holo complex"/>
    <property type="evidence" value="ECO:0007669"/>
    <property type="project" value="TreeGrafter"/>
</dbReference>
<dbReference type="PANTHER" id="PTHR37781:SF1">
    <property type="entry name" value="ADR380WP"/>
    <property type="match status" value="1"/>
</dbReference>
<dbReference type="AlphaFoldDB" id="A0A6A6DRW8"/>
<dbReference type="Pfam" id="PF17110">
    <property type="entry name" value="TFB6"/>
    <property type="match status" value="1"/>
</dbReference>
<reference evidence="2" key="1">
    <citation type="journal article" date="2020" name="Stud. Mycol.">
        <title>101 Dothideomycetes genomes: a test case for predicting lifestyles and emergence of pathogens.</title>
        <authorList>
            <person name="Haridas S."/>
            <person name="Albert R."/>
            <person name="Binder M."/>
            <person name="Bloem J."/>
            <person name="Labutti K."/>
            <person name="Salamov A."/>
            <person name="Andreopoulos B."/>
            <person name="Baker S."/>
            <person name="Barry K."/>
            <person name="Bills G."/>
            <person name="Bluhm B."/>
            <person name="Cannon C."/>
            <person name="Castanera R."/>
            <person name="Culley D."/>
            <person name="Daum C."/>
            <person name="Ezra D."/>
            <person name="Gonzalez J."/>
            <person name="Henrissat B."/>
            <person name="Kuo A."/>
            <person name="Liang C."/>
            <person name="Lipzen A."/>
            <person name="Lutzoni F."/>
            <person name="Magnuson J."/>
            <person name="Mondo S."/>
            <person name="Nolan M."/>
            <person name="Ohm R."/>
            <person name="Pangilinan J."/>
            <person name="Park H.-J."/>
            <person name="Ramirez L."/>
            <person name="Alfaro M."/>
            <person name="Sun H."/>
            <person name="Tritt A."/>
            <person name="Yoshinaga Y."/>
            <person name="Zwiers L.-H."/>
            <person name="Turgeon B."/>
            <person name="Goodwin S."/>
            <person name="Spatafora J."/>
            <person name="Crous P."/>
            <person name="Grigoriev I."/>
        </authorList>
    </citation>
    <scope>NUCLEOTIDE SEQUENCE</scope>
    <source>
        <strain evidence="2">CBS 207.26</strain>
    </source>
</reference>
<gene>
    <name evidence="2" type="ORF">K469DRAFT_714775</name>
</gene>
<evidence type="ECO:0000313" key="2">
    <source>
        <dbReference type="EMBL" id="KAF2180396.1"/>
    </source>
</evidence>
<feature type="region of interest" description="Disordered" evidence="1">
    <location>
        <begin position="1"/>
        <end position="43"/>
    </location>
</feature>
<dbReference type="Proteomes" id="UP000800200">
    <property type="component" value="Unassembled WGS sequence"/>
</dbReference>
<dbReference type="OrthoDB" id="5420410at2759"/>
<evidence type="ECO:0000256" key="1">
    <source>
        <dbReference type="SAM" id="MobiDB-lite"/>
    </source>
</evidence>
<proteinExistence type="predicted"/>
<name>A0A6A6DRW8_9PEZI</name>